<keyword evidence="2" id="KW-0489">Methyltransferase</keyword>
<dbReference type="PANTHER" id="PTHR43591:SF24">
    <property type="entry name" value="2-METHOXY-6-POLYPRENYL-1,4-BENZOQUINOL METHYLASE, MITOCHONDRIAL"/>
    <property type="match status" value="1"/>
</dbReference>
<dbReference type="InterPro" id="IPR013216">
    <property type="entry name" value="Methyltransf_11"/>
</dbReference>
<organism evidence="2">
    <name type="scientific">uncultured bacterium Contigcl_7</name>
    <dbReference type="NCBI Taxonomy" id="1393677"/>
    <lineage>
        <taxon>Bacteria</taxon>
        <taxon>environmental samples</taxon>
    </lineage>
</organism>
<dbReference type="Pfam" id="PF08241">
    <property type="entry name" value="Methyltransf_11"/>
    <property type="match status" value="1"/>
</dbReference>
<accession>W0FKQ8</accession>
<reference evidence="2" key="1">
    <citation type="journal article" date="2013" name="PLoS ONE">
        <title>Metagenomic insights into the carbohydrate-active enzymes carried by the microorganisms adhering to solid digesta in the rumen of cows.</title>
        <authorList>
            <person name="Wang L."/>
            <person name="Hatem A."/>
            <person name="Catalyurek U.V."/>
            <person name="Morrison M."/>
            <person name="Yu Z."/>
        </authorList>
    </citation>
    <scope>NUCLEOTIDE SEQUENCE</scope>
</reference>
<dbReference type="AlphaFoldDB" id="W0FKQ8"/>
<dbReference type="PANTHER" id="PTHR43591">
    <property type="entry name" value="METHYLTRANSFERASE"/>
    <property type="match status" value="1"/>
</dbReference>
<keyword evidence="2" id="KW-0808">Transferase</keyword>
<name>W0FKQ8_9BACT</name>
<dbReference type="GO" id="GO:0008757">
    <property type="term" value="F:S-adenosylmethionine-dependent methyltransferase activity"/>
    <property type="evidence" value="ECO:0007669"/>
    <property type="project" value="InterPro"/>
</dbReference>
<evidence type="ECO:0000259" key="1">
    <source>
        <dbReference type="Pfam" id="PF08241"/>
    </source>
</evidence>
<protein>
    <submittedName>
        <fullName evidence="2">Methyltransferase type 11</fullName>
    </submittedName>
</protein>
<feature type="domain" description="Methyltransferase type 11" evidence="1">
    <location>
        <begin position="131"/>
        <end position="224"/>
    </location>
</feature>
<dbReference type="CDD" id="cd02440">
    <property type="entry name" value="AdoMet_MTases"/>
    <property type="match status" value="1"/>
</dbReference>
<dbReference type="InterPro" id="IPR029063">
    <property type="entry name" value="SAM-dependent_MTases_sf"/>
</dbReference>
<evidence type="ECO:0000313" key="2">
    <source>
        <dbReference type="EMBL" id="AHF25506.1"/>
    </source>
</evidence>
<dbReference type="Gene3D" id="3.40.50.150">
    <property type="entry name" value="Vaccinia Virus protein VP39"/>
    <property type="match status" value="1"/>
</dbReference>
<dbReference type="EMBL" id="KC246839">
    <property type="protein sequence ID" value="AHF25506.1"/>
    <property type="molecule type" value="Genomic_DNA"/>
</dbReference>
<dbReference type="SUPFAM" id="SSF53335">
    <property type="entry name" value="S-adenosyl-L-methionine-dependent methyltransferases"/>
    <property type="match status" value="1"/>
</dbReference>
<proteinExistence type="predicted"/>
<sequence length="267" mass="30248">MWSLGWINPEDYSFDCMLQMERFQIRLMLEYLEEDGCAAMAAALKGNPKVAWYFARKCPEEAGKVAELAASAPEGLSPKQVREAETKVLGGFEDFVIYTTPEQMAEKCDFIYGWNRERLYEMCGLEGKTVLDVGSGTGRLAFAAAERAAFVVASEPVDSLREFMRDEIVRKGIRNMRVCDGFCESLPFPDNSFDVVMSGHVVGDRFREEVDELTRITKPGGWLLDVPGDQHFKTGRNEELLADGWEEMAYTGSFGETTYRYRKQVNK</sequence>
<dbReference type="GO" id="GO:0032259">
    <property type="term" value="P:methylation"/>
    <property type="evidence" value="ECO:0007669"/>
    <property type="project" value="UniProtKB-KW"/>
</dbReference>